<proteinExistence type="predicted"/>
<keyword evidence="2" id="KW-1185">Reference proteome</keyword>
<protein>
    <submittedName>
        <fullName evidence="1">Uncharacterized protein</fullName>
    </submittedName>
</protein>
<dbReference type="Proteomes" id="UP000558488">
    <property type="component" value="Unassembled WGS sequence"/>
</dbReference>
<reference evidence="1 2" key="1">
    <citation type="journal article" date="2020" name="Nature">
        <title>Six reference-quality genomes reveal evolution of bat adaptations.</title>
        <authorList>
            <person name="Jebb D."/>
            <person name="Huang Z."/>
            <person name="Pippel M."/>
            <person name="Hughes G.M."/>
            <person name="Lavrichenko K."/>
            <person name="Devanna P."/>
            <person name="Winkler S."/>
            <person name="Jermiin L.S."/>
            <person name="Skirmuntt E.C."/>
            <person name="Katzourakis A."/>
            <person name="Burkitt-Gray L."/>
            <person name="Ray D.A."/>
            <person name="Sullivan K.A.M."/>
            <person name="Roscito J.G."/>
            <person name="Kirilenko B.M."/>
            <person name="Davalos L.M."/>
            <person name="Corthals A.P."/>
            <person name="Power M.L."/>
            <person name="Jones G."/>
            <person name="Ransome R.D."/>
            <person name="Dechmann D.K.N."/>
            <person name="Locatelli A.G."/>
            <person name="Puechmaille S.J."/>
            <person name="Fedrigo O."/>
            <person name="Jarvis E.D."/>
            <person name="Hiller M."/>
            <person name="Vernes S.C."/>
            <person name="Myers E.W."/>
            <person name="Teeling E.C."/>
        </authorList>
    </citation>
    <scope>NUCLEOTIDE SEQUENCE [LARGE SCALE GENOMIC DNA]</scope>
    <source>
        <strain evidence="1">MPipKuh1</strain>
        <tissue evidence="1">Flight muscle</tissue>
    </source>
</reference>
<evidence type="ECO:0000313" key="1">
    <source>
        <dbReference type="EMBL" id="KAF6392570.1"/>
    </source>
</evidence>
<accession>A0A7J8B2I1</accession>
<dbReference type="AlphaFoldDB" id="A0A7J8B2I1"/>
<gene>
    <name evidence="1" type="ORF">mPipKuh1_007771</name>
</gene>
<evidence type="ECO:0000313" key="2">
    <source>
        <dbReference type="Proteomes" id="UP000558488"/>
    </source>
</evidence>
<dbReference type="EMBL" id="JACAGB010000001">
    <property type="protein sequence ID" value="KAF6392570.1"/>
    <property type="molecule type" value="Genomic_DNA"/>
</dbReference>
<name>A0A7J8B2I1_PIPKU</name>
<sequence>MPWESFQGPCLELCWWEIGELWGLASVQGEAVHVSRMGLGSDQSLALSSCVILCRLGNVPQLPFPTVGGGVAPCVLYARRVRGAVWSSLALQEMFSNACHSGNQLRCLHWAKEMDLGFSFCI</sequence>
<comment type="caution">
    <text evidence="1">The sequence shown here is derived from an EMBL/GenBank/DDBJ whole genome shotgun (WGS) entry which is preliminary data.</text>
</comment>
<organism evidence="1 2">
    <name type="scientific">Pipistrellus kuhlii</name>
    <name type="common">Kuhl's pipistrelle</name>
    <dbReference type="NCBI Taxonomy" id="59472"/>
    <lineage>
        <taxon>Eukaryota</taxon>
        <taxon>Metazoa</taxon>
        <taxon>Chordata</taxon>
        <taxon>Craniata</taxon>
        <taxon>Vertebrata</taxon>
        <taxon>Euteleostomi</taxon>
        <taxon>Mammalia</taxon>
        <taxon>Eutheria</taxon>
        <taxon>Laurasiatheria</taxon>
        <taxon>Chiroptera</taxon>
        <taxon>Yangochiroptera</taxon>
        <taxon>Vespertilionidae</taxon>
        <taxon>Pipistrellus</taxon>
    </lineage>
</organism>